<evidence type="ECO:0000259" key="6">
    <source>
        <dbReference type="Pfam" id="PF23186"/>
    </source>
</evidence>
<dbReference type="GO" id="GO:0008757">
    <property type="term" value="F:S-adenosylmethionine-dependent methyltransferase activity"/>
    <property type="evidence" value="ECO:0007669"/>
    <property type="project" value="TreeGrafter"/>
</dbReference>
<dbReference type="InterPro" id="IPR002052">
    <property type="entry name" value="DNA_methylase_N6_adenine_CS"/>
</dbReference>
<name>A0A502CQ35_9MICO</name>
<dbReference type="GO" id="GO:0008170">
    <property type="term" value="F:N-methyltransferase activity"/>
    <property type="evidence" value="ECO:0007669"/>
    <property type="project" value="UniProtKB-ARBA"/>
</dbReference>
<evidence type="ECO:0000259" key="5">
    <source>
        <dbReference type="Pfam" id="PF05175"/>
    </source>
</evidence>
<dbReference type="InterPro" id="IPR056684">
    <property type="entry name" value="DUF7782"/>
</dbReference>
<dbReference type="InterPro" id="IPR029063">
    <property type="entry name" value="SAM-dependent_MTases_sf"/>
</dbReference>
<evidence type="ECO:0000256" key="2">
    <source>
        <dbReference type="ARBA" id="ARBA00022603"/>
    </source>
</evidence>
<reference evidence="8 9" key="1">
    <citation type="journal article" date="2019" name="Environ. Microbiol.">
        <title>Species interactions and distinct microbial communities in high Arctic permafrost affected cryosols are associated with the CH4 and CO2 gas fluxes.</title>
        <authorList>
            <person name="Altshuler I."/>
            <person name="Hamel J."/>
            <person name="Turney S."/>
            <person name="Magnuson E."/>
            <person name="Levesque R."/>
            <person name="Greer C."/>
            <person name="Whyte L.G."/>
        </authorList>
    </citation>
    <scope>NUCLEOTIDE SEQUENCE [LARGE SCALE GENOMIC DNA]</scope>
    <source>
        <strain evidence="8 9">S9.3A</strain>
    </source>
</reference>
<comment type="caution">
    <text evidence="8">The sequence shown here is derived from an EMBL/GenBank/DDBJ whole genome shotgun (WGS) entry which is preliminary data.</text>
</comment>
<dbReference type="Pfam" id="PF25004">
    <property type="entry name" value="DUF7782"/>
    <property type="match status" value="1"/>
</dbReference>
<feature type="domain" description="DUF7782" evidence="7">
    <location>
        <begin position="393"/>
        <end position="499"/>
    </location>
</feature>
<feature type="domain" description="Methyltransferase small" evidence="5">
    <location>
        <begin position="146"/>
        <end position="234"/>
    </location>
</feature>
<feature type="domain" description="DUF7059" evidence="6">
    <location>
        <begin position="22"/>
        <end position="106"/>
    </location>
</feature>
<comment type="similarity">
    <text evidence="1">Belongs to the eukaryotic/archaeal PrmC-related family.</text>
</comment>
<keyword evidence="3 8" id="KW-0808">Transferase</keyword>
<evidence type="ECO:0000256" key="1">
    <source>
        <dbReference type="ARBA" id="ARBA00006149"/>
    </source>
</evidence>
<dbReference type="Pfam" id="PF23186">
    <property type="entry name" value="DUF7059"/>
    <property type="match status" value="1"/>
</dbReference>
<dbReference type="Pfam" id="PF05175">
    <property type="entry name" value="MTS"/>
    <property type="match status" value="1"/>
</dbReference>
<evidence type="ECO:0000256" key="4">
    <source>
        <dbReference type="ARBA" id="ARBA00022691"/>
    </source>
</evidence>
<evidence type="ECO:0000256" key="3">
    <source>
        <dbReference type="ARBA" id="ARBA00022679"/>
    </source>
</evidence>
<dbReference type="InterPro" id="IPR052190">
    <property type="entry name" value="Euk-Arch_PrmC-MTase"/>
</dbReference>
<evidence type="ECO:0000259" key="7">
    <source>
        <dbReference type="Pfam" id="PF25004"/>
    </source>
</evidence>
<dbReference type="RefSeq" id="WP_140742272.1">
    <property type="nucleotide sequence ID" value="NZ_RCZM01000005.1"/>
</dbReference>
<sequence length="499" mass="52669">MSVPTPVADPELVARLRADLRAAAYTVEAVAELLGPLATAALAREQVLPAQRVTVDVGTPLATLVRLFGLGDAVDSEEAAAALPTLGLVGAASLGLVREQGPGVVATCDLRPYGDEDHAWWIASDLTELQTRGPLREDHVLGLGGASTTLASWTPRPAVERALDLGTGCGVQALHLGAHARQVTVTDISTRALDFARFNAVLNECDWDVVEGSMLDPVAGQQFGLIVSNPPFVITPRTPDVPLFEYRDGGQAGDAVVADLVRSIGAHLEPGGVAQFLGNWEVVGDADWRDRVRGWVAGTGLDAWIIQRDVQDPAEYAETWSRDGGHHSATTEFATMYAAWLDDFASRGVSAIGFGVITLQRLVGDREPFVELTEATGPVAVPMGAHVLSGLRARTWLAEHTDDEVLAVAWRCADDVTEERHGRPGEEDPAVIMLRQGGGLRRVVRLDTVGAALVSVCDGTLPAGAALAAIAELLGKPAAEVRVAALPLVRELVADGLLV</sequence>
<dbReference type="GO" id="GO:0008276">
    <property type="term" value="F:protein methyltransferase activity"/>
    <property type="evidence" value="ECO:0007669"/>
    <property type="project" value="TreeGrafter"/>
</dbReference>
<keyword evidence="4" id="KW-0949">S-adenosyl-L-methionine</keyword>
<proteinExistence type="inferred from homology"/>
<keyword evidence="2 8" id="KW-0489">Methyltransferase</keyword>
<keyword evidence="9" id="KW-1185">Reference proteome</keyword>
<dbReference type="Gene3D" id="3.40.50.150">
    <property type="entry name" value="Vaccinia Virus protein VP39"/>
    <property type="match status" value="1"/>
</dbReference>
<organism evidence="8 9">
    <name type="scientific">Pedococcus bigeumensis</name>
    <dbReference type="NCBI Taxonomy" id="433644"/>
    <lineage>
        <taxon>Bacteria</taxon>
        <taxon>Bacillati</taxon>
        <taxon>Actinomycetota</taxon>
        <taxon>Actinomycetes</taxon>
        <taxon>Micrococcales</taxon>
        <taxon>Intrasporangiaceae</taxon>
        <taxon>Pedococcus</taxon>
    </lineage>
</organism>
<protein>
    <submittedName>
        <fullName evidence="8">Class I SAM-dependent methyltransferase</fullName>
    </submittedName>
</protein>
<dbReference type="AlphaFoldDB" id="A0A502CQ35"/>
<dbReference type="SUPFAM" id="SSF53335">
    <property type="entry name" value="S-adenosyl-L-methionine-dependent methyltransferases"/>
    <property type="match status" value="1"/>
</dbReference>
<dbReference type="InterPro" id="IPR007848">
    <property type="entry name" value="Small_mtfrase_dom"/>
</dbReference>
<accession>A0A502CQ35</accession>
<evidence type="ECO:0000313" key="9">
    <source>
        <dbReference type="Proteomes" id="UP000317722"/>
    </source>
</evidence>
<dbReference type="GO" id="GO:0035657">
    <property type="term" value="C:eRF1 methyltransferase complex"/>
    <property type="evidence" value="ECO:0007669"/>
    <property type="project" value="TreeGrafter"/>
</dbReference>
<dbReference type="GO" id="GO:0032259">
    <property type="term" value="P:methylation"/>
    <property type="evidence" value="ECO:0007669"/>
    <property type="project" value="UniProtKB-KW"/>
</dbReference>
<dbReference type="CDD" id="cd02440">
    <property type="entry name" value="AdoMet_MTases"/>
    <property type="match status" value="1"/>
</dbReference>
<dbReference type="InterPro" id="IPR055487">
    <property type="entry name" value="DUF7059"/>
</dbReference>
<gene>
    <name evidence="8" type="ORF">EAH86_15385</name>
</gene>
<dbReference type="PANTHER" id="PTHR45875:SF1">
    <property type="entry name" value="METHYLTRANSFERASE N6AMT1"/>
    <property type="match status" value="1"/>
</dbReference>
<evidence type="ECO:0000313" key="8">
    <source>
        <dbReference type="EMBL" id="TPG14923.1"/>
    </source>
</evidence>
<dbReference type="PROSITE" id="PS00092">
    <property type="entry name" value="N6_MTASE"/>
    <property type="match status" value="1"/>
</dbReference>
<dbReference type="OrthoDB" id="129465at2"/>
<dbReference type="Proteomes" id="UP000317722">
    <property type="component" value="Unassembled WGS sequence"/>
</dbReference>
<dbReference type="GO" id="GO:0003676">
    <property type="term" value="F:nucleic acid binding"/>
    <property type="evidence" value="ECO:0007669"/>
    <property type="project" value="InterPro"/>
</dbReference>
<dbReference type="EMBL" id="RCZM01000005">
    <property type="protein sequence ID" value="TPG14923.1"/>
    <property type="molecule type" value="Genomic_DNA"/>
</dbReference>
<dbReference type="PANTHER" id="PTHR45875">
    <property type="entry name" value="METHYLTRANSFERASE N6AMT1"/>
    <property type="match status" value="1"/>
</dbReference>